<dbReference type="PROSITE" id="PS50111">
    <property type="entry name" value="CHEMOTAXIS_TRANSDUC_2"/>
    <property type="match status" value="1"/>
</dbReference>
<evidence type="ECO:0000256" key="2">
    <source>
        <dbReference type="PROSITE-ProRule" id="PRU00284"/>
    </source>
</evidence>
<dbReference type="InterPro" id="IPR004089">
    <property type="entry name" value="MCPsignal_dom"/>
</dbReference>
<dbReference type="PANTHER" id="PTHR32089:SF112">
    <property type="entry name" value="LYSOZYME-LIKE PROTEIN-RELATED"/>
    <property type="match status" value="1"/>
</dbReference>
<evidence type="ECO:0000256" key="3">
    <source>
        <dbReference type="SAM" id="Phobius"/>
    </source>
</evidence>
<feature type="transmembrane region" description="Helical" evidence="3">
    <location>
        <begin position="53"/>
        <end position="70"/>
    </location>
</feature>
<dbReference type="PANTHER" id="PTHR32089">
    <property type="entry name" value="METHYL-ACCEPTING CHEMOTAXIS PROTEIN MCPB"/>
    <property type="match status" value="1"/>
</dbReference>
<dbReference type="SUPFAM" id="SSF58104">
    <property type="entry name" value="Methyl-accepting chemotaxis protein (MCP) signaling domain"/>
    <property type="match status" value="1"/>
</dbReference>
<dbReference type="GO" id="GO:0007165">
    <property type="term" value="P:signal transduction"/>
    <property type="evidence" value="ECO:0007669"/>
    <property type="project" value="UniProtKB-KW"/>
</dbReference>
<keyword evidence="6" id="KW-1185">Reference proteome</keyword>
<dbReference type="Pfam" id="PF00015">
    <property type="entry name" value="MCPsignal"/>
    <property type="match status" value="1"/>
</dbReference>
<dbReference type="GO" id="GO:0016020">
    <property type="term" value="C:membrane"/>
    <property type="evidence" value="ECO:0007669"/>
    <property type="project" value="InterPro"/>
</dbReference>
<name>A0A3P3U4A3_9BACL</name>
<gene>
    <name evidence="5" type="ORF">EHV15_18110</name>
</gene>
<evidence type="ECO:0000256" key="1">
    <source>
        <dbReference type="ARBA" id="ARBA00023224"/>
    </source>
</evidence>
<evidence type="ECO:0000313" key="5">
    <source>
        <dbReference type="EMBL" id="RRJ64626.1"/>
    </source>
</evidence>
<accession>A0A3P3U4A3</accession>
<keyword evidence="3" id="KW-0812">Transmembrane</keyword>
<dbReference type="Gene3D" id="1.10.287.950">
    <property type="entry name" value="Methyl-accepting chemotaxis protein"/>
    <property type="match status" value="1"/>
</dbReference>
<dbReference type="EMBL" id="RRCN01000001">
    <property type="protein sequence ID" value="RRJ64626.1"/>
    <property type="molecule type" value="Genomic_DNA"/>
</dbReference>
<proteinExistence type="predicted"/>
<comment type="caution">
    <text evidence="5">The sequence shown here is derived from an EMBL/GenBank/DDBJ whole genome shotgun (WGS) entry which is preliminary data.</text>
</comment>
<feature type="transmembrane region" description="Helical" evidence="3">
    <location>
        <begin position="21"/>
        <end position="41"/>
    </location>
</feature>
<dbReference type="AlphaFoldDB" id="A0A3P3U4A3"/>
<evidence type="ECO:0000313" key="6">
    <source>
        <dbReference type="Proteomes" id="UP000267017"/>
    </source>
</evidence>
<feature type="domain" description="Methyl-accepting transducer" evidence="4">
    <location>
        <begin position="121"/>
        <end position="243"/>
    </location>
</feature>
<protein>
    <recommendedName>
        <fullName evidence="4">Methyl-accepting transducer domain-containing protein</fullName>
    </recommendedName>
</protein>
<reference evidence="5 6" key="1">
    <citation type="submission" date="2018-11" db="EMBL/GenBank/DDBJ databases">
        <title>Genome sequencing of Paenibacillus sp. KCOM 3021 (= ChDC PVNT-B20).</title>
        <authorList>
            <person name="Kook J.-K."/>
            <person name="Park S.-N."/>
            <person name="Lim Y.K."/>
        </authorList>
    </citation>
    <scope>NUCLEOTIDE SEQUENCE [LARGE SCALE GENOMIC DNA]</scope>
    <source>
        <strain evidence="5 6">KCOM 3021</strain>
    </source>
</reference>
<keyword evidence="3" id="KW-1133">Transmembrane helix</keyword>
<dbReference type="Proteomes" id="UP000267017">
    <property type="component" value="Unassembled WGS sequence"/>
</dbReference>
<keyword evidence="1 2" id="KW-0807">Transducer</keyword>
<dbReference type="OrthoDB" id="242546at2"/>
<keyword evidence="3" id="KW-0472">Membrane</keyword>
<sequence>MNFLSSETASSSFLIVRTAKNFRITLIYVLIIVGFSLMNYYSSGLSLEEIVSGQYMDLLIYGLFIFVARMNDKLYLEADRHTDEATGVDAKVESMLVEIHNAIGRLTRFSERLREGALSIEVTMGFQEITKGVEAQAVGIAVIDENDSKTNKEIAEVSNYATRMLDRYVQTAESSEQGRKHVDQLANEMIKIDSDMVNLVISMAEMNRQSEQIEGMLSTIRDIADQTNLLAMNAAIEGGERTGRRCLMK</sequence>
<organism evidence="5 6">
    <name type="scientific">Paenibacillus oralis</name>
    <dbReference type="NCBI Taxonomy" id="2490856"/>
    <lineage>
        <taxon>Bacteria</taxon>
        <taxon>Bacillati</taxon>
        <taxon>Bacillota</taxon>
        <taxon>Bacilli</taxon>
        <taxon>Bacillales</taxon>
        <taxon>Paenibacillaceae</taxon>
        <taxon>Paenibacillus</taxon>
    </lineage>
</organism>
<evidence type="ECO:0000259" key="4">
    <source>
        <dbReference type="PROSITE" id="PS50111"/>
    </source>
</evidence>